<dbReference type="Gramene" id="BGIOSGA009030-TA">
    <property type="protein sequence ID" value="BGIOSGA009030-PA"/>
    <property type="gene ID" value="BGIOSGA009030"/>
</dbReference>
<dbReference type="EMBL" id="CM000127">
    <property type="protein sequence ID" value="EAY87483.1"/>
    <property type="molecule type" value="Genomic_DNA"/>
</dbReference>
<feature type="compositionally biased region" description="Basic and acidic residues" evidence="1">
    <location>
        <begin position="90"/>
        <end position="102"/>
    </location>
</feature>
<proteinExistence type="predicted"/>
<dbReference type="AlphaFoldDB" id="A2X9H3"/>
<feature type="region of interest" description="Disordered" evidence="1">
    <location>
        <begin position="1"/>
        <end position="102"/>
    </location>
</feature>
<keyword evidence="3" id="KW-1185">Reference proteome</keyword>
<feature type="compositionally biased region" description="Basic residues" evidence="1">
    <location>
        <begin position="1"/>
        <end position="13"/>
    </location>
</feature>
<evidence type="ECO:0000256" key="1">
    <source>
        <dbReference type="SAM" id="MobiDB-lite"/>
    </source>
</evidence>
<evidence type="ECO:0000313" key="2">
    <source>
        <dbReference type="EMBL" id="EAY87483.1"/>
    </source>
</evidence>
<sequence>MGGDARRRRRHRAAPANPSPESPPPLESVDRRRRIGHEVAGNKPRVRQSVLYSDRPKQSQGKRGQVQSQNKSSLNEPTYDAGSKQGSSKIAEDKTRDDSDDV</sequence>
<feature type="compositionally biased region" description="Pro residues" evidence="1">
    <location>
        <begin position="17"/>
        <end position="26"/>
    </location>
</feature>
<organism evidence="2 3">
    <name type="scientific">Oryza sativa subsp. indica</name>
    <name type="common">Rice</name>
    <dbReference type="NCBI Taxonomy" id="39946"/>
    <lineage>
        <taxon>Eukaryota</taxon>
        <taxon>Viridiplantae</taxon>
        <taxon>Streptophyta</taxon>
        <taxon>Embryophyta</taxon>
        <taxon>Tracheophyta</taxon>
        <taxon>Spermatophyta</taxon>
        <taxon>Magnoliopsida</taxon>
        <taxon>Liliopsida</taxon>
        <taxon>Poales</taxon>
        <taxon>Poaceae</taxon>
        <taxon>BOP clade</taxon>
        <taxon>Oryzoideae</taxon>
        <taxon>Oryzeae</taxon>
        <taxon>Oryzinae</taxon>
        <taxon>Oryza</taxon>
        <taxon>Oryza sativa</taxon>
    </lineage>
</organism>
<reference evidence="2 3" key="1">
    <citation type="journal article" date="2005" name="PLoS Biol.">
        <title>The genomes of Oryza sativa: a history of duplications.</title>
        <authorList>
            <person name="Yu J."/>
            <person name="Wang J."/>
            <person name="Lin W."/>
            <person name="Li S."/>
            <person name="Li H."/>
            <person name="Zhou J."/>
            <person name="Ni P."/>
            <person name="Dong W."/>
            <person name="Hu S."/>
            <person name="Zeng C."/>
            <person name="Zhang J."/>
            <person name="Zhang Y."/>
            <person name="Li R."/>
            <person name="Xu Z."/>
            <person name="Li S."/>
            <person name="Li X."/>
            <person name="Zheng H."/>
            <person name="Cong L."/>
            <person name="Lin L."/>
            <person name="Yin J."/>
            <person name="Geng J."/>
            <person name="Li G."/>
            <person name="Shi J."/>
            <person name="Liu J."/>
            <person name="Lv H."/>
            <person name="Li J."/>
            <person name="Wang J."/>
            <person name="Deng Y."/>
            <person name="Ran L."/>
            <person name="Shi X."/>
            <person name="Wang X."/>
            <person name="Wu Q."/>
            <person name="Li C."/>
            <person name="Ren X."/>
            <person name="Wang J."/>
            <person name="Wang X."/>
            <person name="Li D."/>
            <person name="Liu D."/>
            <person name="Zhang X."/>
            <person name="Ji Z."/>
            <person name="Zhao W."/>
            <person name="Sun Y."/>
            <person name="Zhang Z."/>
            <person name="Bao J."/>
            <person name="Han Y."/>
            <person name="Dong L."/>
            <person name="Ji J."/>
            <person name="Chen P."/>
            <person name="Wu S."/>
            <person name="Liu J."/>
            <person name="Xiao Y."/>
            <person name="Bu D."/>
            <person name="Tan J."/>
            <person name="Yang L."/>
            <person name="Ye C."/>
            <person name="Zhang J."/>
            <person name="Xu J."/>
            <person name="Zhou Y."/>
            <person name="Yu Y."/>
            <person name="Zhang B."/>
            <person name="Zhuang S."/>
            <person name="Wei H."/>
            <person name="Liu B."/>
            <person name="Lei M."/>
            <person name="Yu H."/>
            <person name="Li Y."/>
            <person name="Xu H."/>
            <person name="Wei S."/>
            <person name="He X."/>
            <person name="Fang L."/>
            <person name="Zhang Z."/>
            <person name="Zhang Y."/>
            <person name="Huang X."/>
            <person name="Su Z."/>
            <person name="Tong W."/>
            <person name="Li J."/>
            <person name="Tong Z."/>
            <person name="Li S."/>
            <person name="Ye J."/>
            <person name="Wang L."/>
            <person name="Fang L."/>
            <person name="Lei T."/>
            <person name="Chen C."/>
            <person name="Chen H."/>
            <person name="Xu Z."/>
            <person name="Li H."/>
            <person name="Huang H."/>
            <person name="Zhang F."/>
            <person name="Xu H."/>
            <person name="Li N."/>
            <person name="Zhao C."/>
            <person name="Li S."/>
            <person name="Dong L."/>
            <person name="Huang Y."/>
            <person name="Li L."/>
            <person name="Xi Y."/>
            <person name="Qi Q."/>
            <person name="Li W."/>
            <person name="Zhang B."/>
            <person name="Hu W."/>
            <person name="Zhang Y."/>
            <person name="Tian X."/>
            <person name="Jiao Y."/>
            <person name="Liang X."/>
            <person name="Jin J."/>
            <person name="Gao L."/>
            <person name="Zheng W."/>
            <person name="Hao B."/>
            <person name="Liu S."/>
            <person name="Wang W."/>
            <person name="Yuan L."/>
            <person name="Cao M."/>
            <person name="McDermott J."/>
            <person name="Samudrala R."/>
            <person name="Wang J."/>
            <person name="Wong G.K."/>
            <person name="Yang H."/>
        </authorList>
    </citation>
    <scope>NUCLEOTIDE SEQUENCE [LARGE SCALE GENOMIC DNA]</scope>
    <source>
        <strain evidence="3">cv. 93-11</strain>
    </source>
</reference>
<gene>
    <name evidence="2" type="ORF">OsI_08891</name>
</gene>
<feature type="compositionally biased region" description="Polar residues" evidence="1">
    <location>
        <begin position="58"/>
        <end position="76"/>
    </location>
</feature>
<dbReference type="HOGENOM" id="CLU_2282107_0_0_1"/>
<dbReference type="Proteomes" id="UP000007015">
    <property type="component" value="Chromosome 2"/>
</dbReference>
<name>A2X9H3_ORYSI</name>
<accession>A2X9H3</accession>
<evidence type="ECO:0000313" key="3">
    <source>
        <dbReference type="Proteomes" id="UP000007015"/>
    </source>
</evidence>
<protein>
    <submittedName>
        <fullName evidence="2">Uncharacterized protein</fullName>
    </submittedName>
</protein>